<evidence type="ECO:0000313" key="2">
    <source>
        <dbReference type="EMBL" id="GAP14419.1"/>
    </source>
</evidence>
<evidence type="ECO:0000313" key="3">
    <source>
        <dbReference type="Proteomes" id="UP000055060"/>
    </source>
</evidence>
<feature type="transmembrane region" description="Helical" evidence="1">
    <location>
        <begin position="451"/>
        <end position="473"/>
    </location>
</feature>
<feature type="transmembrane region" description="Helical" evidence="1">
    <location>
        <begin position="634"/>
        <end position="654"/>
    </location>
</feature>
<feature type="transmembrane region" description="Helical" evidence="1">
    <location>
        <begin position="187"/>
        <end position="207"/>
    </location>
</feature>
<feature type="transmembrane region" description="Helical" evidence="1">
    <location>
        <begin position="661"/>
        <end position="681"/>
    </location>
</feature>
<feature type="transmembrane region" description="Helical" evidence="1">
    <location>
        <begin position="485"/>
        <end position="505"/>
    </location>
</feature>
<protein>
    <submittedName>
        <fullName evidence="2">Uncharacterized membrane protein</fullName>
    </submittedName>
</protein>
<gene>
    <name evidence="2" type="ORF">LARV_02188</name>
</gene>
<keyword evidence="3" id="KW-1185">Reference proteome</keyword>
<dbReference type="OrthoDB" id="134460at2"/>
<feature type="transmembrane region" description="Helical" evidence="1">
    <location>
        <begin position="408"/>
        <end position="431"/>
    </location>
</feature>
<feature type="transmembrane region" description="Helical" evidence="1">
    <location>
        <begin position="96"/>
        <end position="115"/>
    </location>
</feature>
<dbReference type="InterPro" id="IPR018746">
    <property type="entry name" value="DUF2298"/>
</dbReference>
<dbReference type="AlphaFoldDB" id="A0A0S7BIL1"/>
<dbReference type="PANTHER" id="PTHR10790:SF51">
    <property type="entry name" value="TETRATRICOPEPTIDE REPEAT PROTEIN"/>
    <property type="match status" value="1"/>
</dbReference>
<dbReference type="PANTHER" id="PTHR10790">
    <property type="entry name" value="TPR-DOMAIN CONTAINING PROTEIN"/>
    <property type="match status" value="1"/>
</dbReference>
<feature type="transmembrane region" description="Helical" evidence="1">
    <location>
        <begin position="219"/>
        <end position="240"/>
    </location>
</feature>
<dbReference type="STRING" id="360412.LARV_02188"/>
<feature type="transmembrane region" description="Helical" evidence="1">
    <location>
        <begin position="597"/>
        <end position="614"/>
    </location>
</feature>
<organism evidence="2">
    <name type="scientific">Longilinea arvoryzae</name>
    <dbReference type="NCBI Taxonomy" id="360412"/>
    <lineage>
        <taxon>Bacteria</taxon>
        <taxon>Bacillati</taxon>
        <taxon>Chloroflexota</taxon>
        <taxon>Anaerolineae</taxon>
        <taxon>Anaerolineales</taxon>
        <taxon>Anaerolineaceae</taxon>
        <taxon>Longilinea</taxon>
    </lineage>
</organism>
<proteinExistence type="predicted"/>
<dbReference type="RefSeq" id="WP_075073679.1">
    <property type="nucleotide sequence ID" value="NZ_DF967972.1"/>
</dbReference>
<dbReference type="Pfam" id="PF10060">
    <property type="entry name" value="DUF2298"/>
    <property type="match status" value="1"/>
</dbReference>
<feature type="transmembrane region" description="Helical" evidence="1">
    <location>
        <begin position="556"/>
        <end position="576"/>
    </location>
</feature>
<reference evidence="2" key="1">
    <citation type="submission" date="2015-07" db="EMBL/GenBank/DDBJ databases">
        <title>Draft Genome Sequences of Anaerolinea thermolimosa IMO-1, Bellilinea caldifistulae GOMI-1, Leptolinea tardivitalis YMTK-2, Levilinea saccharolytica KIBI-1,Longilinea arvoryzae KOME-1, Previously Described as Members of the Anaerolineaceae (Chloroflexi).</title>
        <authorList>
            <person name="Sekiguchi Y."/>
            <person name="Ohashi A."/>
            <person name="Matsuura N."/>
            <person name="Tourlousse M.D."/>
        </authorList>
    </citation>
    <scope>NUCLEOTIDE SEQUENCE [LARGE SCALE GENOMIC DNA]</scope>
    <source>
        <strain evidence="2">KOME-1</strain>
    </source>
</reference>
<sequence>MVTLLLWYLIITIIGWLAFPLAYRLLPFLPDRGYSFSRALGLLIPSYLFWLMASLQVLPNTLGGILLAVFFLAGLGALAVGKGWNELREWLNAQRNTLLVIEGVFLLTFLAWGFVRGFDPAIEYTEKPMELAFINSILRSPTFPPADPWLSGYAISYYYFGYVMLAFMARLSGVGANVAFNAGQAMWFGLTALGAYGVMFNLLAGLHRDRKITAGLRSLALLAPMFILVVSNLGGLMEVLHARGVFWQTAADGTQTSYFWQDVLKVEEWNQPPTQPYSWTPNRGGWVWWRSSRVLNDFKLSGEPIEIIDEFPFFSYLLGDMHPHVLAMPFVLLAIALALNLYYSSAQRKFLSIDPQEWIHRLDFWLAGLVLGGLAFLNTWDFPIYVVLFGLVYGLVRTRQKGWRWGRVWDFLGFSLLLGLAGVLLYLPFYFGFSSQAGGFLPSMAFFTPGVNFWVMFLPLLVPVFLWLIFEALREKGPWTAGLKFGGLVVGGGWLVSYLIGILFANAIRIGGKLAAAGGLGAQLGQKLIEYGNLFLTSQGATSPGELVLSSLVLRLQSPGCWLTLLILVVLVWSLLAKSGVRNEEAVENGGLTDARPLGFVLLLTLMGAGLALVPEFVFLRDTFGNRMNTIFKFYFQTWMLWGLAAAFGSAVILTQIRSGWRWAASAAWMVAVMAGLIYPVTMFQAKTGMIDTATGQLRIAQWTLDGTQAFQNNSPDDYAAVQYLKQAPYGVVAEAVGGSYSAYARIATQSGLPNVLGWPFHEYQWRGGTQEIGTREPDLSRLYTTTDWNEARVILTQYHVRYVVLGDLERSAYRVNQAKFDNNLQVAFRSGNTVIYEVPLELAAEQGQ</sequence>
<feature type="transmembrane region" description="Helical" evidence="1">
    <location>
        <begin position="38"/>
        <end position="58"/>
    </location>
</feature>
<feature type="transmembrane region" description="Helical" evidence="1">
    <location>
        <begin position="6"/>
        <end position="26"/>
    </location>
</feature>
<evidence type="ECO:0000256" key="1">
    <source>
        <dbReference type="SAM" id="Phobius"/>
    </source>
</evidence>
<keyword evidence="1" id="KW-0472">Membrane</keyword>
<keyword evidence="1" id="KW-0812">Transmembrane</keyword>
<feature type="transmembrane region" description="Helical" evidence="1">
    <location>
        <begin position="64"/>
        <end position="84"/>
    </location>
</feature>
<feature type="transmembrane region" description="Helical" evidence="1">
    <location>
        <begin position="157"/>
        <end position="180"/>
    </location>
</feature>
<name>A0A0S7BIL1_9CHLR</name>
<dbReference type="EMBL" id="DF967972">
    <property type="protein sequence ID" value="GAP14419.1"/>
    <property type="molecule type" value="Genomic_DNA"/>
</dbReference>
<feature type="transmembrane region" description="Helical" evidence="1">
    <location>
        <begin position="364"/>
        <end position="396"/>
    </location>
</feature>
<keyword evidence="1" id="KW-1133">Transmembrane helix</keyword>
<dbReference type="Proteomes" id="UP000055060">
    <property type="component" value="Unassembled WGS sequence"/>
</dbReference>
<feature type="transmembrane region" description="Helical" evidence="1">
    <location>
        <begin position="325"/>
        <end position="344"/>
    </location>
</feature>
<accession>A0A0S7BIL1</accession>